<name>G7YWE5_CLOSI</name>
<dbReference type="AlphaFoldDB" id="G7YWE5"/>
<evidence type="ECO:0000313" key="1">
    <source>
        <dbReference type="EMBL" id="GAA57275.1"/>
    </source>
</evidence>
<proteinExistence type="predicted"/>
<accession>G7YWE5</accession>
<reference key="2">
    <citation type="submission" date="2011-10" db="EMBL/GenBank/DDBJ databases">
        <title>The genome and transcriptome sequence of Clonorchis sinensis provide insights into the carcinogenic liver fluke.</title>
        <authorList>
            <person name="Wang X."/>
            <person name="Huang Y."/>
            <person name="Chen W."/>
            <person name="Liu H."/>
            <person name="Guo L."/>
            <person name="Chen Y."/>
            <person name="Luo F."/>
            <person name="Zhou W."/>
            <person name="Sun J."/>
            <person name="Mao Q."/>
            <person name="Liang P."/>
            <person name="Zhou C."/>
            <person name="Tian Y."/>
            <person name="Men J."/>
            <person name="Lv X."/>
            <person name="Huang L."/>
            <person name="Zhou J."/>
            <person name="Hu Y."/>
            <person name="Li R."/>
            <person name="Zhang F."/>
            <person name="Lei H."/>
            <person name="Li X."/>
            <person name="Hu X."/>
            <person name="Liang C."/>
            <person name="Xu J."/>
            <person name="Wu Z."/>
            <person name="Yu X."/>
        </authorList>
    </citation>
    <scope>NUCLEOTIDE SEQUENCE</scope>
    <source>
        <strain>Henan</strain>
    </source>
</reference>
<organism evidence="1 2">
    <name type="scientific">Clonorchis sinensis</name>
    <name type="common">Chinese liver fluke</name>
    <dbReference type="NCBI Taxonomy" id="79923"/>
    <lineage>
        <taxon>Eukaryota</taxon>
        <taxon>Metazoa</taxon>
        <taxon>Spiralia</taxon>
        <taxon>Lophotrochozoa</taxon>
        <taxon>Platyhelminthes</taxon>
        <taxon>Trematoda</taxon>
        <taxon>Digenea</taxon>
        <taxon>Opisthorchiida</taxon>
        <taxon>Opisthorchiata</taxon>
        <taxon>Opisthorchiidae</taxon>
        <taxon>Clonorchis</taxon>
    </lineage>
</organism>
<gene>
    <name evidence="1" type="ORF">CLF_112454</name>
</gene>
<protein>
    <submittedName>
        <fullName evidence="1">Uncharacterized protein</fullName>
    </submittedName>
</protein>
<keyword evidence="2" id="KW-1185">Reference proteome</keyword>
<reference evidence="1" key="1">
    <citation type="journal article" date="2011" name="Genome Biol.">
        <title>The draft genome of the carcinogenic human liver fluke Clonorchis sinensis.</title>
        <authorList>
            <person name="Wang X."/>
            <person name="Chen W."/>
            <person name="Huang Y."/>
            <person name="Sun J."/>
            <person name="Men J."/>
            <person name="Liu H."/>
            <person name="Luo F."/>
            <person name="Guo L."/>
            <person name="Lv X."/>
            <person name="Deng C."/>
            <person name="Zhou C."/>
            <person name="Fan Y."/>
            <person name="Li X."/>
            <person name="Huang L."/>
            <person name="Hu Y."/>
            <person name="Liang C."/>
            <person name="Hu X."/>
            <person name="Xu J."/>
            <person name="Yu X."/>
        </authorList>
    </citation>
    <scope>NUCLEOTIDE SEQUENCE [LARGE SCALE GENOMIC DNA]</scope>
    <source>
        <strain evidence="1">Henan</strain>
    </source>
</reference>
<dbReference type="Proteomes" id="UP000008909">
    <property type="component" value="Unassembled WGS sequence"/>
</dbReference>
<sequence length="130" mass="14820">MYYVRMTLRFCREIKQTYNNLRADHQVATACHCIPIKNKMNPWEENGLEQLCETLESDSCGLEAFHRLFYGKRLESVQLSYFSILQCFIYAGACLSNSGKAEPYSQSVSISKCTRAAQVTAPDTNRSNSK</sequence>
<dbReference type="EMBL" id="DF144633">
    <property type="protein sequence ID" value="GAA57275.1"/>
    <property type="molecule type" value="Genomic_DNA"/>
</dbReference>
<evidence type="ECO:0000313" key="2">
    <source>
        <dbReference type="Proteomes" id="UP000008909"/>
    </source>
</evidence>